<keyword evidence="1" id="KW-0732">Signal</keyword>
<dbReference type="EMBL" id="JAQNDL010000003">
    <property type="protein sequence ID" value="MDC0720839.1"/>
    <property type="molecule type" value="Genomic_DNA"/>
</dbReference>
<accession>A0ABT5E4P0</accession>
<reference evidence="2 3" key="1">
    <citation type="submission" date="2022-11" db="EMBL/GenBank/DDBJ databases">
        <title>Minimal conservation of predation-associated metabolite biosynthetic gene clusters underscores biosynthetic potential of Myxococcota including descriptions for ten novel species: Archangium lansinium sp. nov., Myxococcus landrumus sp. nov., Nannocystis bai.</title>
        <authorList>
            <person name="Ahearne A."/>
            <person name="Stevens C."/>
            <person name="Dowd S."/>
        </authorList>
    </citation>
    <scope>NUCLEOTIDE SEQUENCE [LARGE SCALE GENOMIC DNA]</scope>
    <source>
        <strain evidence="2 3">BB15-2</strain>
    </source>
</reference>
<evidence type="ECO:0000313" key="3">
    <source>
        <dbReference type="Proteomes" id="UP001221686"/>
    </source>
</evidence>
<dbReference type="Proteomes" id="UP001221686">
    <property type="component" value="Unassembled WGS sequence"/>
</dbReference>
<feature type="signal peptide" evidence="1">
    <location>
        <begin position="1"/>
        <end position="21"/>
    </location>
</feature>
<evidence type="ECO:0000256" key="1">
    <source>
        <dbReference type="SAM" id="SignalP"/>
    </source>
</evidence>
<dbReference type="RefSeq" id="WP_272089348.1">
    <property type="nucleotide sequence ID" value="NZ_JAQNDL010000003.1"/>
</dbReference>
<feature type="chain" id="PRO_5045250051" description="Secreted protein" evidence="1">
    <location>
        <begin position="22"/>
        <end position="58"/>
    </location>
</feature>
<evidence type="ECO:0000313" key="2">
    <source>
        <dbReference type="EMBL" id="MDC0720839.1"/>
    </source>
</evidence>
<protein>
    <recommendedName>
        <fullName evidence="4">Secreted protein</fullName>
    </recommendedName>
</protein>
<keyword evidence="3" id="KW-1185">Reference proteome</keyword>
<gene>
    <name evidence="2" type="ORF">POL25_28300</name>
</gene>
<proteinExistence type="predicted"/>
<comment type="caution">
    <text evidence="2">The sequence shown here is derived from an EMBL/GenBank/DDBJ whole genome shotgun (WGS) entry which is preliminary data.</text>
</comment>
<sequence length="58" mass="5821">MSLLSAPLTVALLVAPTPSSASCRGPLGRAAVVACALAQHPSKALELARVVGLLRESV</sequence>
<organism evidence="2 3">
    <name type="scientific">Nannocystis bainbridge</name>
    <dbReference type="NCBI Taxonomy" id="2995303"/>
    <lineage>
        <taxon>Bacteria</taxon>
        <taxon>Pseudomonadati</taxon>
        <taxon>Myxococcota</taxon>
        <taxon>Polyangia</taxon>
        <taxon>Nannocystales</taxon>
        <taxon>Nannocystaceae</taxon>
        <taxon>Nannocystis</taxon>
    </lineage>
</organism>
<name>A0ABT5E4P0_9BACT</name>
<evidence type="ECO:0008006" key="4">
    <source>
        <dbReference type="Google" id="ProtNLM"/>
    </source>
</evidence>